<dbReference type="EMBL" id="JAHYQA010000005">
    <property type="protein sequence ID" value="MCE9237777.1"/>
    <property type="molecule type" value="Genomic_DNA"/>
</dbReference>
<name>A0AAW4Z201_BACT4</name>
<dbReference type="RefSeq" id="WP_117860122.1">
    <property type="nucleotide sequence ID" value="NZ_BAABZI010000001.1"/>
</dbReference>
<evidence type="ECO:0000313" key="1">
    <source>
        <dbReference type="EMBL" id="MCE9237777.1"/>
    </source>
</evidence>
<dbReference type="Proteomes" id="UP001200544">
    <property type="component" value="Unassembled WGS sequence"/>
</dbReference>
<evidence type="ECO:0000313" key="2">
    <source>
        <dbReference type="Proteomes" id="UP001200544"/>
    </source>
</evidence>
<protein>
    <submittedName>
        <fullName evidence="1">Uncharacterized protein</fullName>
    </submittedName>
</protein>
<organism evidence="1 2">
    <name type="scientific">Bacteroides thetaiotaomicron</name>
    <dbReference type="NCBI Taxonomy" id="818"/>
    <lineage>
        <taxon>Bacteria</taxon>
        <taxon>Pseudomonadati</taxon>
        <taxon>Bacteroidota</taxon>
        <taxon>Bacteroidia</taxon>
        <taxon>Bacteroidales</taxon>
        <taxon>Bacteroidaceae</taxon>
        <taxon>Bacteroides</taxon>
    </lineage>
</organism>
<accession>A0AAW4Z201</accession>
<sequence length="74" mass="8719">MTDEELRTFCVEQAVLIFAKKEQVKTMGFRDMEDMTLLELSDRLYNYIRTGEQSFIPASLSYLKKNNTDLFINN</sequence>
<proteinExistence type="predicted"/>
<comment type="caution">
    <text evidence="1">The sequence shown here is derived from an EMBL/GenBank/DDBJ whole genome shotgun (WGS) entry which is preliminary data.</text>
</comment>
<gene>
    <name evidence="1" type="ORF">K0H07_11535</name>
</gene>
<reference evidence="1" key="1">
    <citation type="submission" date="2021-07" db="EMBL/GenBank/DDBJ databases">
        <title>Comparative genomics of Bacteroides fragilis group isolates reveals species-dependent resistance mechanisms and validates clinical tools for resistance prediction.</title>
        <authorList>
            <person name="Wallace M.J."/>
            <person name="Jean S."/>
            <person name="Wallace M.A."/>
            <person name="Carey-Ann B.D."/>
            <person name="Dantas G."/>
        </authorList>
    </citation>
    <scope>NUCLEOTIDE SEQUENCE</scope>
    <source>
        <strain evidence="1">BJH_160</strain>
    </source>
</reference>
<dbReference type="AlphaFoldDB" id="A0AAW4Z201"/>